<reference evidence="1" key="1">
    <citation type="submission" date="2012-03" db="EMBL/GenBank/DDBJ databases">
        <title>Functional metagenomics reveals considerable lignocellulase gene clusters in the gut microbiome of a wood-feeding higher termite.</title>
        <authorList>
            <person name="Liu N."/>
        </authorList>
    </citation>
    <scope>NUCLEOTIDE SEQUENCE</scope>
</reference>
<sequence length="271" mass="31498">MQKEHQILRQNFLYFQFSACQINAFELQPSLVFQRQEQSALNPFKLRVFIAKRELLNKFLFHFCSVSARKSAFNSNGITGSKSKVSLQLQCSILHRNIIFSLWRNPYKSRNITVACDRVRKNHFRFFAANNHKSALSWQKECSFKFLATGCPVARQNNFRILRLVNAKHLSALNPNIIPCSAKRYFALQALRIEKDFQIFNKPCAIGSIRKSHFRNKPSSIHLPSHRLKISVHFQNFIRDNLEFKLIVINIRCAPKSFFANKLSLIALPAL</sequence>
<organism evidence="1">
    <name type="scientific">uncultured bacterium contig00029</name>
    <dbReference type="NCBI Taxonomy" id="1181518"/>
    <lineage>
        <taxon>Bacteria</taxon>
        <taxon>environmental samples</taxon>
    </lineage>
</organism>
<accession>A0A806KC07</accession>
<name>A0A806KC07_9BACT</name>
<dbReference type="EMBL" id="JQ844182">
    <property type="protein sequence ID" value="AGS52116.1"/>
    <property type="molecule type" value="Genomic_DNA"/>
</dbReference>
<evidence type="ECO:0000313" key="1">
    <source>
        <dbReference type="EMBL" id="AGS52116.1"/>
    </source>
</evidence>
<proteinExistence type="predicted"/>
<dbReference type="AlphaFoldDB" id="A0A806KC07"/>
<protein>
    <submittedName>
        <fullName evidence="1">Uncharacterized protein</fullName>
    </submittedName>
</protein>